<keyword evidence="2" id="KW-1185">Reference proteome</keyword>
<organism evidence="1 2">
    <name type="scientific">Klenkia terrae</name>
    <dbReference type="NCBI Taxonomy" id="1052259"/>
    <lineage>
        <taxon>Bacteria</taxon>
        <taxon>Bacillati</taxon>
        <taxon>Actinomycetota</taxon>
        <taxon>Actinomycetes</taxon>
        <taxon>Geodermatophilales</taxon>
        <taxon>Geodermatophilaceae</taxon>
        <taxon>Klenkia</taxon>
    </lineage>
</organism>
<reference evidence="1 2" key="1">
    <citation type="submission" date="2024-03" db="EMBL/GenBank/DDBJ databases">
        <title>Draft genome sequence of Klenkia terrae.</title>
        <authorList>
            <person name="Duangmal K."/>
            <person name="Chantavorakit T."/>
        </authorList>
    </citation>
    <scope>NUCLEOTIDE SEQUENCE [LARGE SCALE GENOMIC DNA]</scope>
    <source>
        <strain evidence="1 2">JCM 17786</strain>
    </source>
</reference>
<proteinExistence type="predicted"/>
<sequence>MLAVDARRVTFLSCAGLGLLFGVAHGRAGVVPLWAGGRAVLRPMAVTGVADLFDLRPS</sequence>
<gene>
    <name evidence="1" type="ORF">UXQ13_12335</name>
</gene>
<name>A0ABU8E9E4_9ACTN</name>
<accession>A0ABU8E9E4</accession>
<dbReference type="InterPro" id="IPR036513">
    <property type="entry name" value="STAS_dom_sf"/>
</dbReference>
<dbReference type="EMBL" id="JBAPLV010000012">
    <property type="protein sequence ID" value="MEI4279255.1"/>
    <property type="molecule type" value="Genomic_DNA"/>
</dbReference>
<comment type="caution">
    <text evidence="1">The sequence shown here is derived from an EMBL/GenBank/DDBJ whole genome shotgun (WGS) entry which is preliminary data.</text>
</comment>
<dbReference type="Proteomes" id="UP001373496">
    <property type="component" value="Unassembled WGS sequence"/>
</dbReference>
<dbReference type="RefSeq" id="WP_225235615.1">
    <property type="nucleotide sequence ID" value="NZ_JBAPLV010000012.1"/>
</dbReference>
<evidence type="ECO:0000313" key="2">
    <source>
        <dbReference type="Proteomes" id="UP001373496"/>
    </source>
</evidence>
<protein>
    <submittedName>
        <fullName evidence="1">Uncharacterized protein</fullName>
    </submittedName>
</protein>
<evidence type="ECO:0000313" key="1">
    <source>
        <dbReference type="EMBL" id="MEI4279255.1"/>
    </source>
</evidence>
<dbReference type="Gene3D" id="3.30.750.24">
    <property type="entry name" value="STAS domain"/>
    <property type="match status" value="1"/>
</dbReference>
<dbReference type="SUPFAM" id="SSF52091">
    <property type="entry name" value="SpoIIaa-like"/>
    <property type="match status" value="1"/>
</dbReference>